<dbReference type="GO" id="GO:0006361">
    <property type="term" value="P:transcription initiation at RNA polymerase I promoter"/>
    <property type="evidence" value="ECO:0007669"/>
    <property type="project" value="TreeGrafter"/>
</dbReference>
<evidence type="ECO:0000256" key="1">
    <source>
        <dbReference type="SAM" id="MobiDB-lite"/>
    </source>
</evidence>
<dbReference type="OrthoDB" id="2240312at2759"/>
<dbReference type="InterPro" id="IPR039601">
    <property type="entry name" value="Rrn5"/>
</dbReference>
<feature type="region of interest" description="Disordered" evidence="1">
    <location>
        <begin position="400"/>
        <end position="437"/>
    </location>
</feature>
<gene>
    <name evidence="2" type="ORF">K435DRAFT_850231</name>
</gene>
<proteinExistence type="predicted"/>
<dbReference type="EMBL" id="ML179051">
    <property type="protein sequence ID" value="THV05023.1"/>
    <property type="molecule type" value="Genomic_DNA"/>
</dbReference>
<dbReference type="GO" id="GO:0000182">
    <property type="term" value="F:rDNA binding"/>
    <property type="evidence" value="ECO:0007669"/>
    <property type="project" value="TreeGrafter"/>
</dbReference>
<feature type="region of interest" description="Disordered" evidence="1">
    <location>
        <begin position="222"/>
        <end position="265"/>
    </location>
</feature>
<organism evidence="2 3">
    <name type="scientific">Dendrothele bispora (strain CBS 962.96)</name>
    <dbReference type="NCBI Taxonomy" id="1314807"/>
    <lineage>
        <taxon>Eukaryota</taxon>
        <taxon>Fungi</taxon>
        <taxon>Dikarya</taxon>
        <taxon>Basidiomycota</taxon>
        <taxon>Agaricomycotina</taxon>
        <taxon>Agaricomycetes</taxon>
        <taxon>Agaricomycetidae</taxon>
        <taxon>Agaricales</taxon>
        <taxon>Agaricales incertae sedis</taxon>
        <taxon>Dendrothele</taxon>
    </lineage>
</organism>
<feature type="compositionally biased region" description="Acidic residues" evidence="1">
    <location>
        <begin position="400"/>
        <end position="425"/>
    </location>
</feature>
<accession>A0A4S8MPU0</accession>
<dbReference type="PANTHER" id="PTHR28079">
    <property type="entry name" value="RNA POLYMERASE I-SPECIFIC TRANSCRIPTION INITIATION FACTOR RRN5"/>
    <property type="match status" value="1"/>
</dbReference>
<dbReference type="AlphaFoldDB" id="A0A4S8MPU0"/>
<dbReference type="GO" id="GO:0001181">
    <property type="term" value="F:RNA polymerase I general transcription initiation factor activity"/>
    <property type="evidence" value="ECO:0007669"/>
    <property type="project" value="TreeGrafter"/>
</dbReference>
<keyword evidence="3" id="KW-1185">Reference proteome</keyword>
<evidence type="ECO:0000313" key="3">
    <source>
        <dbReference type="Proteomes" id="UP000297245"/>
    </source>
</evidence>
<dbReference type="PANTHER" id="PTHR28079:SF1">
    <property type="entry name" value="RNA POLYMERASE I-SPECIFIC TRANSCRIPTION INITIATION FACTOR RRN5"/>
    <property type="match status" value="1"/>
</dbReference>
<feature type="compositionally biased region" description="Basic and acidic residues" evidence="1">
    <location>
        <begin position="130"/>
        <end position="140"/>
    </location>
</feature>
<feature type="region of interest" description="Disordered" evidence="1">
    <location>
        <begin position="130"/>
        <end position="192"/>
    </location>
</feature>
<evidence type="ECO:0000313" key="2">
    <source>
        <dbReference type="EMBL" id="THV05023.1"/>
    </source>
</evidence>
<dbReference type="Proteomes" id="UP000297245">
    <property type="component" value="Unassembled WGS sequence"/>
</dbReference>
<reference evidence="2 3" key="1">
    <citation type="journal article" date="2019" name="Nat. Ecol. Evol.">
        <title>Megaphylogeny resolves global patterns of mushroom evolution.</title>
        <authorList>
            <person name="Varga T."/>
            <person name="Krizsan K."/>
            <person name="Foldi C."/>
            <person name="Dima B."/>
            <person name="Sanchez-Garcia M."/>
            <person name="Sanchez-Ramirez S."/>
            <person name="Szollosi G.J."/>
            <person name="Szarkandi J.G."/>
            <person name="Papp V."/>
            <person name="Albert L."/>
            <person name="Andreopoulos W."/>
            <person name="Angelini C."/>
            <person name="Antonin V."/>
            <person name="Barry K.W."/>
            <person name="Bougher N.L."/>
            <person name="Buchanan P."/>
            <person name="Buyck B."/>
            <person name="Bense V."/>
            <person name="Catcheside P."/>
            <person name="Chovatia M."/>
            <person name="Cooper J."/>
            <person name="Damon W."/>
            <person name="Desjardin D."/>
            <person name="Finy P."/>
            <person name="Geml J."/>
            <person name="Haridas S."/>
            <person name="Hughes K."/>
            <person name="Justo A."/>
            <person name="Karasinski D."/>
            <person name="Kautmanova I."/>
            <person name="Kiss B."/>
            <person name="Kocsube S."/>
            <person name="Kotiranta H."/>
            <person name="LaButti K.M."/>
            <person name="Lechner B.E."/>
            <person name="Liimatainen K."/>
            <person name="Lipzen A."/>
            <person name="Lukacs Z."/>
            <person name="Mihaltcheva S."/>
            <person name="Morgado L.N."/>
            <person name="Niskanen T."/>
            <person name="Noordeloos M.E."/>
            <person name="Ohm R.A."/>
            <person name="Ortiz-Santana B."/>
            <person name="Ovrebo C."/>
            <person name="Racz N."/>
            <person name="Riley R."/>
            <person name="Savchenko A."/>
            <person name="Shiryaev A."/>
            <person name="Soop K."/>
            <person name="Spirin V."/>
            <person name="Szebenyi C."/>
            <person name="Tomsovsky M."/>
            <person name="Tulloss R.E."/>
            <person name="Uehling J."/>
            <person name="Grigoriev I.V."/>
            <person name="Vagvolgyi C."/>
            <person name="Papp T."/>
            <person name="Martin F.M."/>
            <person name="Miettinen O."/>
            <person name="Hibbett D.S."/>
            <person name="Nagy L.G."/>
        </authorList>
    </citation>
    <scope>NUCLEOTIDE SEQUENCE [LARGE SCALE GENOMIC DNA]</scope>
    <source>
        <strain evidence="2 3">CBS 962.96</strain>
    </source>
</reference>
<sequence>MDDLWSSQDLDLFFRALARHSRLRPDLIALEIKSKSYTDVCVYLDALECAAASQKQIPELRRKLDVAMQVSNEWVSFEEKRAAALLAADKPHTEEIQVEGSNRQEDILKILTTHHLRALEAILQEEEDLTFNRHDKKPTMDSEGGIPQASDEQVKPLENEVIVPDPSSPSSPSIGQILTEDLSQLSPNSRRRLKKRLYMRKRRAEAAGVEINTNAVRLRPGRRSKIVAEDESKGDMEDESEDEDDEENLDANDTGDVVQEKGGKRRKKPSKIVKIVKLRKEFDAHGVTHETLYSDGLGFFHLDVLARLLKDHRRSYASSSQLITSISSDILRVLKVLLIDFVTELVQRSIVFKEQEIKVKSDTKAWRSVNGEVSAEHVEKALSVMNPWYFVISDCLPSPDEYEETDEAEGGDSEEEDFGEDDEGDGMGSGDPKDEPRCFHTFHGAPPYVPVNLRFNPEDLLTIENGDQEDLLRELDEEDDLDKQDGDVEMRYEEELWNNEFKQLEGRPKS</sequence>
<dbReference type="GO" id="GO:0000500">
    <property type="term" value="C:RNA polymerase I upstream activating factor complex"/>
    <property type="evidence" value="ECO:0007669"/>
    <property type="project" value="InterPro"/>
</dbReference>
<protein>
    <submittedName>
        <fullName evidence="2">Uncharacterized protein</fullName>
    </submittedName>
</protein>
<dbReference type="GO" id="GO:0042790">
    <property type="term" value="P:nucleolar large rRNA transcription by RNA polymerase I"/>
    <property type="evidence" value="ECO:0007669"/>
    <property type="project" value="InterPro"/>
</dbReference>
<name>A0A4S8MPU0_DENBC</name>
<feature type="compositionally biased region" description="Basic and acidic residues" evidence="1">
    <location>
        <begin position="226"/>
        <end position="235"/>
    </location>
</feature>
<feature type="compositionally biased region" description="Acidic residues" evidence="1">
    <location>
        <begin position="236"/>
        <end position="250"/>
    </location>
</feature>